<dbReference type="NCBIfam" id="NF007321">
    <property type="entry name" value="PRK09813.1"/>
    <property type="match status" value="1"/>
</dbReference>
<protein>
    <submittedName>
        <fullName evidence="5">Fructoselysine 6-kinase</fullName>
    </submittedName>
</protein>
<dbReference type="PANTHER" id="PTHR43320">
    <property type="entry name" value="SUGAR KINASE"/>
    <property type="match status" value="1"/>
</dbReference>
<evidence type="ECO:0000256" key="1">
    <source>
        <dbReference type="ARBA" id="ARBA00010688"/>
    </source>
</evidence>
<accession>A0ABR9ZYY6</accession>
<dbReference type="InterPro" id="IPR002173">
    <property type="entry name" value="Carboh/pur_kinase_PfkB_CS"/>
</dbReference>
<keyword evidence="3" id="KW-0418">Kinase</keyword>
<dbReference type="Proteomes" id="UP000614200">
    <property type="component" value="Unassembled WGS sequence"/>
</dbReference>
<keyword evidence="2" id="KW-0808">Transferase</keyword>
<proteinExistence type="inferred from homology"/>
<sequence length="275" mass="30015">MKSTREVRVVEKNKYKIATIGDNCIDYYVQTQEAFPGGNPVNVAVYAKRLGHDAAYIGVVGDDENGQIIRKALKQKNVDISHLHVSSGSTAITEVTMENGNRVLGDYHEGVLEQFKLTAADKEFAGTHDLIVSGIWGKIEHELEALSTYGKPIAFDFADKMNHPVVQMALPYVDYAFFASETRNEQELKKTMKQLYAQGPKVIIVTLGERGSIAYDGTAFITYGIEPCEVVDTMGAGDSYIAGFLIAMLSGLSLEHCMAAGAQNSSVTIAYNGAW</sequence>
<name>A0ABR9ZYY6_9FIRM</name>
<feature type="domain" description="Carbohydrate kinase PfkB" evidence="4">
    <location>
        <begin position="25"/>
        <end position="274"/>
    </location>
</feature>
<organism evidence="5 6">
    <name type="scientific">Fusibacter ferrireducens</name>
    <dbReference type="NCBI Taxonomy" id="2785058"/>
    <lineage>
        <taxon>Bacteria</taxon>
        <taxon>Bacillati</taxon>
        <taxon>Bacillota</taxon>
        <taxon>Clostridia</taxon>
        <taxon>Eubacteriales</taxon>
        <taxon>Eubacteriales Family XII. Incertae Sedis</taxon>
        <taxon>Fusibacter</taxon>
    </lineage>
</organism>
<dbReference type="Gene3D" id="3.40.1190.20">
    <property type="match status" value="1"/>
</dbReference>
<keyword evidence="6" id="KW-1185">Reference proteome</keyword>
<evidence type="ECO:0000256" key="3">
    <source>
        <dbReference type="ARBA" id="ARBA00022777"/>
    </source>
</evidence>
<dbReference type="InterPro" id="IPR052700">
    <property type="entry name" value="Carb_kinase_PfkB-like"/>
</dbReference>
<dbReference type="Pfam" id="PF00294">
    <property type="entry name" value="PfkB"/>
    <property type="match status" value="1"/>
</dbReference>
<evidence type="ECO:0000259" key="4">
    <source>
        <dbReference type="Pfam" id="PF00294"/>
    </source>
</evidence>
<dbReference type="PROSITE" id="PS00584">
    <property type="entry name" value="PFKB_KINASES_2"/>
    <property type="match status" value="1"/>
</dbReference>
<evidence type="ECO:0000256" key="2">
    <source>
        <dbReference type="ARBA" id="ARBA00022679"/>
    </source>
</evidence>
<dbReference type="PANTHER" id="PTHR43320:SF3">
    <property type="entry name" value="CARBOHYDRATE KINASE PFKB DOMAIN-CONTAINING PROTEIN"/>
    <property type="match status" value="1"/>
</dbReference>
<evidence type="ECO:0000313" key="6">
    <source>
        <dbReference type="Proteomes" id="UP000614200"/>
    </source>
</evidence>
<comment type="similarity">
    <text evidence="1">Belongs to the carbohydrate kinase PfkB family.</text>
</comment>
<evidence type="ECO:0000313" key="5">
    <source>
        <dbReference type="EMBL" id="MBF4695176.1"/>
    </source>
</evidence>
<dbReference type="InterPro" id="IPR011611">
    <property type="entry name" value="PfkB_dom"/>
</dbReference>
<reference evidence="5 6" key="1">
    <citation type="submission" date="2020-11" db="EMBL/GenBank/DDBJ databases">
        <title>Fusibacter basophilias sp. nov.</title>
        <authorList>
            <person name="Qiu D."/>
        </authorList>
    </citation>
    <scope>NUCLEOTIDE SEQUENCE [LARGE SCALE GENOMIC DNA]</scope>
    <source>
        <strain evidence="5 6">Q10-2</strain>
    </source>
</reference>
<comment type="caution">
    <text evidence="5">The sequence shown here is derived from an EMBL/GenBank/DDBJ whole genome shotgun (WGS) entry which is preliminary data.</text>
</comment>
<dbReference type="EMBL" id="JADKNH010000013">
    <property type="protein sequence ID" value="MBF4695176.1"/>
    <property type="molecule type" value="Genomic_DNA"/>
</dbReference>
<dbReference type="InterPro" id="IPR029056">
    <property type="entry name" value="Ribokinase-like"/>
</dbReference>
<dbReference type="SUPFAM" id="SSF53613">
    <property type="entry name" value="Ribokinase-like"/>
    <property type="match status" value="1"/>
</dbReference>
<gene>
    <name evidence="5" type="primary">frlD</name>
    <name evidence="5" type="ORF">ISU02_18915</name>
</gene>